<proteinExistence type="predicted"/>
<evidence type="ECO:0000313" key="1">
    <source>
        <dbReference type="EMBL" id="KEG19988.1"/>
    </source>
</evidence>
<dbReference type="STRING" id="1293911.H710_00584"/>
<dbReference type="EMBL" id="ASIV01000004">
    <property type="protein sequence ID" value="KEG19988.1"/>
    <property type="molecule type" value="Genomic_DNA"/>
</dbReference>
<dbReference type="SUPFAM" id="SSF109604">
    <property type="entry name" value="HD-domain/PDEase-like"/>
    <property type="match status" value="1"/>
</dbReference>
<accession>A0A072R211</accession>
<name>A0A072R211_BARBA</name>
<dbReference type="PATRIC" id="fig|1293911.3.peg.619"/>
<gene>
    <name evidence="1" type="ORF">H710_00584</name>
</gene>
<dbReference type="HOGENOM" id="CLU_2421001_0_0_5"/>
<reference evidence="1 2" key="1">
    <citation type="submission" date="2013-04" db="EMBL/GenBank/DDBJ databases">
        <title>The Genome Sequence of Bartonella bacilliformis Ver097.</title>
        <authorList>
            <consortium name="The Broad Institute Genomics Platform"/>
            <consortium name="The Broad Institute Genome Sequencing Center for Infectious Disease"/>
            <person name="Feldgarden M."/>
            <person name="Kirby J."/>
            <person name="Birtles R."/>
            <person name="Dasch G."/>
            <person name="Hendrix L."/>
            <person name="Koehler J."/>
            <person name="Walker B."/>
            <person name="Young S.K."/>
            <person name="Zeng Q."/>
            <person name="Gargeya S."/>
            <person name="Fitzgerald M."/>
            <person name="Haas B."/>
            <person name="Abouelleil A."/>
            <person name="Allen A.W."/>
            <person name="Alvarado L."/>
            <person name="Arachchi H.M."/>
            <person name="Berlin A.M."/>
            <person name="Chapman S.B."/>
            <person name="Gainer-Dewar J."/>
            <person name="Goldberg J."/>
            <person name="Griggs A."/>
            <person name="Gujja S."/>
            <person name="Hansen M."/>
            <person name="Howarth C."/>
            <person name="Imamovic A."/>
            <person name="Ireland A."/>
            <person name="Larimer J."/>
            <person name="McCowan C."/>
            <person name="Murphy C."/>
            <person name="Pearson M."/>
            <person name="Poon T.W."/>
            <person name="Priest M."/>
            <person name="Roberts A."/>
            <person name="Saif S."/>
            <person name="Shea T."/>
            <person name="Sisk P."/>
            <person name="Sykes S."/>
            <person name="Wortman J."/>
            <person name="Nusbaum C."/>
            <person name="Birren B."/>
        </authorList>
    </citation>
    <scope>NUCLEOTIDE SEQUENCE [LARGE SCALE GENOMIC DNA]</scope>
    <source>
        <strain evidence="1 2">Ver097</strain>
    </source>
</reference>
<dbReference type="AlphaFoldDB" id="A0A072R211"/>
<evidence type="ECO:0000313" key="2">
    <source>
        <dbReference type="Proteomes" id="UP000031740"/>
    </source>
</evidence>
<sequence length="95" mass="11103">MKLFEKHIQDAIHIRFSLPMSLPKKLSKKIKQADHIAAFYEATTFSGFSKEEALRYFGYPHDILPSELNLQLCSTQQIENAFLTRFNNIELQRSQ</sequence>
<protein>
    <submittedName>
        <fullName evidence="1">Uncharacterized protein</fullName>
    </submittedName>
</protein>
<dbReference type="Gene3D" id="1.10.3210.10">
    <property type="entry name" value="Hypothetical protein af1432"/>
    <property type="match status" value="1"/>
</dbReference>
<organism evidence="1 2">
    <name type="scientific">Bartonella bacilliformis Ver097</name>
    <dbReference type="NCBI Taxonomy" id="1293911"/>
    <lineage>
        <taxon>Bacteria</taxon>
        <taxon>Pseudomonadati</taxon>
        <taxon>Pseudomonadota</taxon>
        <taxon>Alphaproteobacteria</taxon>
        <taxon>Hyphomicrobiales</taxon>
        <taxon>Bartonellaceae</taxon>
        <taxon>Bartonella</taxon>
    </lineage>
</organism>
<comment type="caution">
    <text evidence="1">The sequence shown here is derived from an EMBL/GenBank/DDBJ whole genome shotgun (WGS) entry which is preliminary data.</text>
</comment>
<dbReference type="Proteomes" id="UP000031740">
    <property type="component" value="Unassembled WGS sequence"/>
</dbReference>